<proteinExistence type="predicted"/>
<dbReference type="EMBL" id="WKPR01000035">
    <property type="protein sequence ID" value="MSB22213.1"/>
    <property type="molecule type" value="Genomic_DNA"/>
</dbReference>
<evidence type="ECO:0000313" key="2">
    <source>
        <dbReference type="Proteomes" id="UP000434475"/>
    </source>
</evidence>
<dbReference type="RefSeq" id="WP_054330203.1">
    <property type="nucleotide sequence ID" value="NZ_WKPR01000035.1"/>
</dbReference>
<evidence type="ECO:0000313" key="1">
    <source>
        <dbReference type="EMBL" id="MSB22213.1"/>
    </source>
</evidence>
<organism evidence="1 2">
    <name type="scientific">Flavonifractor plautii</name>
    <name type="common">Fusobacterium plautii</name>
    <dbReference type="NCBI Taxonomy" id="292800"/>
    <lineage>
        <taxon>Bacteria</taxon>
        <taxon>Bacillati</taxon>
        <taxon>Bacillota</taxon>
        <taxon>Clostridia</taxon>
        <taxon>Eubacteriales</taxon>
        <taxon>Oscillospiraceae</taxon>
        <taxon>Flavonifractor</taxon>
    </lineage>
</organism>
<name>A0A6I2R9J7_FLAPL</name>
<evidence type="ECO:0008006" key="3">
    <source>
        <dbReference type="Google" id="ProtNLM"/>
    </source>
</evidence>
<gene>
    <name evidence="1" type="ORF">GKE97_22365</name>
</gene>
<comment type="caution">
    <text evidence="1">The sequence shown here is derived from an EMBL/GenBank/DDBJ whole genome shotgun (WGS) entry which is preliminary data.</text>
</comment>
<dbReference type="AlphaFoldDB" id="A0A6I2R9J7"/>
<sequence length="100" mass="11977">MLTFEKVLEIFADYLAADKTIEVYISRHGCVRVEFDQDFHYCTGEVCHTPRELFDLLSDDYRTYLEIELTKGRRELTEDDIKEADTLCKRYLDRWKEELG</sequence>
<protein>
    <recommendedName>
        <fullName evidence="3">Aminobenzoate synthetase</fullName>
    </recommendedName>
</protein>
<reference evidence="1 2" key="1">
    <citation type="journal article" date="2019" name="Nat. Med.">
        <title>A library of human gut bacterial isolates paired with longitudinal multiomics data enables mechanistic microbiome research.</title>
        <authorList>
            <person name="Poyet M."/>
            <person name="Groussin M."/>
            <person name="Gibbons S.M."/>
            <person name="Avila-Pacheco J."/>
            <person name="Jiang X."/>
            <person name="Kearney S.M."/>
            <person name="Perrotta A.R."/>
            <person name="Berdy B."/>
            <person name="Zhao S."/>
            <person name="Lieberman T.D."/>
            <person name="Swanson P.K."/>
            <person name="Smith M."/>
            <person name="Roesemann S."/>
            <person name="Alexander J.E."/>
            <person name="Rich S.A."/>
            <person name="Livny J."/>
            <person name="Vlamakis H."/>
            <person name="Clish C."/>
            <person name="Bullock K."/>
            <person name="Deik A."/>
            <person name="Scott J."/>
            <person name="Pierce K.A."/>
            <person name="Xavier R.J."/>
            <person name="Alm E.J."/>
        </authorList>
    </citation>
    <scope>NUCLEOTIDE SEQUENCE [LARGE SCALE GENOMIC DNA]</scope>
    <source>
        <strain evidence="1 2">BIOML-A2</strain>
    </source>
</reference>
<accession>A0A6I2R9J7</accession>
<dbReference type="Proteomes" id="UP000434475">
    <property type="component" value="Unassembled WGS sequence"/>
</dbReference>